<evidence type="ECO:0000256" key="3">
    <source>
        <dbReference type="ARBA" id="ARBA00005119"/>
    </source>
</evidence>
<dbReference type="UniPathway" id="UPA00557">
    <property type="reaction ID" value="UER00614"/>
</dbReference>
<organism evidence="20 21">
    <name type="scientific">Syntrophobacter fumaroxidans (strain DSM 10017 / MPOB)</name>
    <dbReference type="NCBI Taxonomy" id="335543"/>
    <lineage>
        <taxon>Bacteria</taxon>
        <taxon>Pseudomonadati</taxon>
        <taxon>Thermodesulfobacteriota</taxon>
        <taxon>Syntrophobacteria</taxon>
        <taxon>Syntrophobacterales</taxon>
        <taxon>Syntrophobacteraceae</taxon>
        <taxon>Syntrophobacter</taxon>
    </lineage>
</organism>
<evidence type="ECO:0000256" key="12">
    <source>
        <dbReference type="ARBA" id="ARBA00022695"/>
    </source>
</evidence>
<comment type="subcellular location">
    <subcellularLocation>
        <location evidence="2">Cell membrane</location>
        <topology evidence="2">Multi-pass membrane protein</topology>
    </subcellularLocation>
</comment>
<evidence type="ECO:0000256" key="8">
    <source>
        <dbReference type="ARBA" id="ARBA00022475"/>
    </source>
</evidence>
<evidence type="ECO:0000256" key="11">
    <source>
        <dbReference type="ARBA" id="ARBA00022692"/>
    </source>
</evidence>
<dbReference type="PANTHER" id="PTHR46382">
    <property type="entry name" value="PHOSPHATIDATE CYTIDYLYLTRANSFERASE"/>
    <property type="match status" value="1"/>
</dbReference>
<dbReference type="FunCoup" id="A0LJ68">
    <property type="interactions" value="259"/>
</dbReference>
<evidence type="ECO:0000256" key="2">
    <source>
        <dbReference type="ARBA" id="ARBA00004651"/>
    </source>
</evidence>
<keyword evidence="14" id="KW-0443">Lipid metabolism</keyword>
<dbReference type="GO" id="GO:0005886">
    <property type="term" value="C:plasma membrane"/>
    <property type="evidence" value="ECO:0007669"/>
    <property type="project" value="UniProtKB-SubCell"/>
</dbReference>
<evidence type="ECO:0000256" key="18">
    <source>
        <dbReference type="RuleBase" id="RU003938"/>
    </source>
</evidence>
<dbReference type="KEGG" id="sfu:Sfum_1783"/>
<keyword evidence="15 19" id="KW-0472">Membrane</keyword>
<feature type="transmembrane region" description="Helical" evidence="19">
    <location>
        <begin position="20"/>
        <end position="48"/>
    </location>
</feature>
<keyword evidence="8" id="KW-1003">Cell membrane</keyword>
<keyword evidence="16" id="KW-0594">Phospholipid biosynthesis</keyword>
<evidence type="ECO:0000256" key="14">
    <source>
        <dbReference type="ARBA" id="ARBA00023098"/>
    </source>
</evidence>
<keyword evidence="10 18" id="KW-0808">Transferase</keyword>
<evidence type="ECO:0000256" key="1">
    <source>
        <dbReference type="ARBA" id="ARBA00001698"/>
    </source>
</evidence>
<feature type="transmembrane region" description="Helical" evidence="19">
    <location>
        <begin position="184"/>
        <end position="202"/>
    </location>
</feature>
<evidence type="ECO:0000256" key="5">
    <source>
        <dbReference type="ARBA" id="ARBA00010185"/>
    </source>
</evidence>
<evidence type="ECO:0000256" key="13">
    <source>
        <dbReference type="ARBA" id="ARBA00022989"/>
    </source>
</evidence>
<evidence type="ECO:0000256" key="7">
    <source>
        <dbReference type="ARBA" id="ARBA00019373"/>
    </source>
</evidence>
<reference evidence="20 21" key="1">
    <citation type="submission" date="2006-10" db="EMBL/GenBank/DDBJ databases">
        <title>Complete sequence of Syntrophobacter fumaroxidans MPOB.</title>
        <authorList>
            <consortium name="US DOE Joint Genome Institute"/>
            <person name="Copeland A."/>
            <person name="Lucas S."/>
            <person name="Lapidus A."/>
            <person name="Barry K."/>
            <person name="Detter J.C."/>
            <person name="Glavina del Rio T."/>
            <person name="Hammon N."/>
            <person name="Israni S."/>
            <person name="Pitluck S."/>
            <person name="Goltsman E.G."/>
            <person name="Martinez M."/>
            <person name="Schmutz J."/>
            <person name="Larimer F."/>
            <person name="Land M."/>
            <person name="Hauser L."/>
            <person name="Kyrpides N."/>
            <person name="Kim E."/>
            <person name="Boone D.R."/>
            <person name="Brockman F."/>
            <person name="Culley D."/>
            <person name="Ferry J."/>
            <person name="Gunsalus R."/>
            <person name="McInerney M.J."/>
            <person name="Morrison M."/>
            <person name="Plugge C."/>
            <person name="Rohlin L."/>
            <person name="Scholten J."/>
            <person name="Sieber J."/>
            <person name="Stams A.J.M."/>
            <person name="Worm P."/>
            <person name="Henstra A.M."/>
            <person name="Richardson P."/>
        </authorList>
    </citation>
    <scope>NUCLEOTIDE SEQUENCE [LARGE SCALE GENOMIC DNA]</scope>
    <source>
        <strain evidence="21">DSM 10017 / MPOB</strain>
    </source>
</reference>
<evidence type="ECO:0000313" key="21">
    <source>
        <dbReference type="Proteomes" id="UP000001784"/>
    </source>
</evidence>
<evidence type="ECO:0000256" key="17">
    <source>
        <dbReference type="ARBA" id="ARBA00023264"/>
    </source>
</evidence>
<feature type="transmembrane region" description="Helical" evidence="19">
    <location>
        <begin position="60"/>
        <end position="79"/>
    </location>
</feature>
<evidence type="ECO:0000256" key="19">
    <source>
        <dbReference type="SAM" id="Phobius"/>
    </source>
</evidence>
<dbReference type="PANTHER" id="PTHR46382:SF1">
    <property type="entry name" value="PHOSPHATIDATE CYTIDYLYLTRANSFERASE"/>
    <property type="match status" value="1"/>
</dbReference>
<comment type="catalytic activity">
    <reaction evidence="1 18">
        <text>a 1,2-diacyl-sn-glycero-3-phosphate + CTP + H(+) = a CDP-1,2-diacyl-sn-glycerol + diphosphate</text>
        <dbReference type="Rhea" id="RHEA:16229"/>
        <dbReference type="ChEBI" id="CHEBI:15378"/>
        <dbReference type="ChEBI" id="CHEBI:33019"/>
        <dbReference type="ChEBI" id="CHEBI:37563"/>
        <dbReference type="ChEBI" id="CHEBI:58332"/>
        <dbReference type="ChEBI" id="CHEBI:58608"/>
        <dbReference type="EC" id="2.7.7.41"/>
    </reaction>
</comment>
<dbReference type="EC" id="2.7.7.41" evidence="6 18"/>
<accession>A0LJ68</accession>
<keyword evidence="21" id="KW-1185">Reference proteome</keyword>
<evidence type="ECO:0000313" key="20">
    <source>
        <dbReference type="EMBL" id="ABK17470.1"/>
    </source>
</evidence>
<keyword evidence="17" id="KW-1208">Phospholipid metabolism</keyword>
<feature type="transmembrane region" description="Helical" evidence="19">
    <location>
        <begin position="85"/>
        <end position="104"/>
    </location>
</feature>
<dbReference type="Pfam" id="PF01148">
    <property type="entry name" value="CTP_transf_1"/>
    <property type="match status" value="1"/>
</dbReference>
<name>A0LJ68_SYNFM</name>
<evidence type="ECO:0000256" key="15">
    <source>
        <dbReference type="ARBA" id="ARBA00023136"/>
    </source>
</evidence>
<dbReference type="OrthoDB" id="9799199at2"/>
<dbReference type="RefSeq" id="WP_011698640.1">
    <property type="nucleotide sequence ID" value="NC_008554.1"/>
</dbReference>
<comment type="pathway">
    <text evidence="3 18">Phospholipid metabolism; CDP-diacylglycerol biosynthesis; CDP-diacylglycerol from sn-glycerol 3-phosphate: step 3/3.</text>
</comment>
<dbReference type="GO" id="GO:0016024">
    <property type="term" value="P:CDP-diacylglycerol biosynthetic process"/>
    <property type="evidence" value="ECO:0007669"/>
    <property type="project" value="UniProtKB-UniPathway"/>
</dbReference>
<keyword evidence="12 18" id="KW-0548">Nucleotidyltransferase</keyword>
<dbReference type="EMBL" id="CP000478">
    <property type="protein sequence ID" value="ABK17470.1"/>
    <property type="molecule type" value="Genomic_DNA"/>
</dbReference>
<comment type="similarity">
    <text evidence="5 18">Belongs to the CDS family.</text>
</comment>
<keyword evidence="9" id="KW-0444">Lipid biosynthesis</keyword>
<comment type="pathway">
    <text evidence="4">Lipid metabolism.</text>
</comment>
<dbReference type="AlphaFoldDB" id="A0LJ68"/>
<evidence type="ECO:0000256" key="4">
    <source>
        <dbReference type="ARBA" id="ARBA00005189"/>
    </source>
</evidence>
<dbReference type="Proteomes" id="UP000001784">
    <property type="component" value="Chromosome"/>
</dbReference>
<dbReference type="STRING" id="335543.Sfum_1783"/>
<keyword evidence="11 18" id="KW-0812">Transmembrane</keyword>
<evidence type="ECO:0000256" key="16">
    <source>
        <dbReference type="ARBA" id="ARBA00023209"/>
    </source>
</evidence>
<dbReference type="GO" id="GO:0004605">
    <property type="term" value="F:phosphatidate cytidylyltransferase activity"/>
    <property type="evidence" value="ECO:0007669"/>
    <property type="project" value="UniProtKB-EC"/>
</dbReference>
<dbReference type="HOGENOM" id="CLU_037294_3_1_7"/>
<feature type="transmembrane region" description="Helical" evidence="19">
    <location>
        <begin position="116"/>
        <end position="138"/>
    </location>
</feature>
<dbReference type="PROSITE" id="PS01315">
    <property type="entry name" value="CDS"/>
    <property type="match status" value="1"/>
</dbReference>
<feature type="transmembrane region" description="Helical" evidence="19">
    <location>
        <begin position="144"/>
        <end position="163"/>
    </location>
</feature>
<dbReference type="eggNOG" id="COG0575">
    <property type="taxonomic scope" value="Bacteria"/>
</dbReference>
<dbReference type="InParanoid" id="A0LJ68"/>
<evidence type="ECO:0000256" key="6">
    <source>
        <dbReference type="ARBA" id="ARBA00012487"/>
    </source>
</evidence>
<dbReference type="InterPro" id="IPR000374">
    <property type="entry name" value="PC_trans"/>
</dbReference>
<proteinExistence type="inferred from homology"/>
<evidence type="ECO:0000256" key="9">
    <source>
        <dbReference type="ARBA" id="ARBA00022516"/>
    </source>
</evidence>
<protein>
    <recommendedName>
        <fullName evidence="7 18">Phosphatidate cytidylyltransferase</fullName>
        <ecNumber evidence="6 18">2.7.7.41</ecNumber>
    </recommendedName>
</protein>
<sequence length="274" mass="29633" precursor="true">MFDTNQWSSHRQRLITGVLLGLPLLLIIAVGPAWSWLVLILAAVLLGLWELQRLLVPEGLSPPLLVSYLTVGLSMPFAAFAAGPSGLHCALVLCLFSGFFGLLVSSPLDLHRTDLLSRLCLGWLYIPYLLSYVLLIGTLGGGRLWLVFILLVIVASDVGAYYVGTWLGRHKLYERVSPKKTVEGAMGGVAASVVTGVVFGYVCMEGVSAGRLAVFSATLAVVSQAGDLFESMLKRMSAIKDSSSLLPGHGGLLDRLDSLLFAFPTAWFFLVWMF</sequence>
<gene>
    <name evidence="20" type="ordered locus">Sfum_1783</name>
</gene>
<evidence type="ECO:0000256" key="10">
    <source>
        <dbReference type="ARBA" id="ARBA00022679"/>
    </source>
</evidence>
<keyword evidence="13 19" id="KW-1133">Transmembrane helix</keyword>